<dbReference type="GO" id="GO:0006950">
    <property type="term" value="P:response to stress"/>
    <property type="evidence" value="ECO:0007669"/>
    <property type="project" value="TreeGrafter"/>
</dbReference>
<feature type="domain" description="HTH marR-type" evidence="1">
    <location>
        <begin position="24"/>
        <end position="156"/>
    </location>
</feature>
<name>A0A6J4JRL8_9ACTN</name>
<dbReference type="PANTHER" id="PTHR33164:SF99">
    <property type="entry name" value="MARR FAMILY REGULATORY PROTEIN"/>
    <property type="match status" value="1"/>
</dbReference>
<dbReference type="Pfam" id="PF01047">
    <property type="entry name" value="MarR"/>
    <property type="match status" value="1"/>
</dbReference>
<gene>
    <name evidence="2" type="ORF">AVDCRST_MAG48-105</name>
</gene>
<dbReference type="AlphaFoldDB" id="A0A6J4JRL8"/>
<dbReference type="InterPro" id="IPR036390">
    <property type="entry name" value="WH_DNA-bd_sf"/>
</dbReference>
<dbReference type="InterPro" id="IPR036388">
    <property type="entry name" value="WH-like_DNA-bd_sf"/>
</dbReference>
<dbReference type="InterPro" id="IPR000835">
    <property type="entry name" value="HTH_MarR-typ"/>
</dbReference>
<evidence type="ECO:0000259" key="1">
    <source>
        <dbReference type="PROSITE" id="PS50995"/>
    </source>
</evidence>
<dbReference type="PANTHER" id="PTHR33164">
    <property type="entry name" value="TRANSCRIPTIONAL REGULATOR, MARR FAMILY"/>
    <property type="match status" value="1"/>
</dbReference>
<dbReference type="SUPFAM" id="SSF46785">
    <property type="entry name" value="Winged helix' DNA-binding domain"/>
    <property type="match status" value="1"/>
</dbReference>
<dbReference type="GO" id="GO:0003700">
    <property type="term" value="F:DNA-binding transcription factor activity"/>
    <property type="evidence" value="ECO:0007669"/>
    <property type="project" value="InterPro"/>
</dbReference>
<organism evidence="2">
    <name type="scientific">uncultured Friedmanniella sp</name>
    <dbReference type="NCBI Taxonomy" id="335381"/>
    <lineage>
        <taxon>Bacteria</taxon>
        <taxon>Bacillati</taxon>
        <taxon>Actinomycetota</taxon>
        <taxon>Actinomycetes</taxon>
        <taxon>Propionibacteriales</taxon>
        <taxon>Nocardioidaceae</taxon>
        <taxon>Friedmanniella</taxon>
        <taxon>environmental samples</taxon>
    </lineage>
</organism>
<dbReference type="InterPro" id="IPR039422">
    <property type="entry name" value="MarR/SlyA-like"/>
</dbReference>
<sequence>MASPDQPAAEPSTRWLDPEERAAWLSLSRTIVKLPSALDAQLERDADLNYFEYLVMAMLSEQETRTLRMSQLAALSNASLSRLSHVAKRLENRGFLHREPDPDDGRFTRATLTQAGFDKVAASAPGHVTAVRELVFDALTATQLRRLREATDAILTRVDPGNSSWPTPPPV</sequence>
<reference evidence="2" key="1">
    <citation type="submission" date="2020-02" db="EMBL/GenBank/DDBJ databases">
        <authorList>
            <person name="Meier V. D."/>
        </authorList>
    </citation>
    <scope>NUCLEOTIDE SEQUENCE</scope>
    <source>
        <strain evidence="2">AVDCRST_MAG48</strain>
    </source>
</reference>
<dbReference type="EMBL" id="CADCTS010000016">
    <property type="protein sequence ID" value="CAA9285778.1"/>
    <property type="molecule type" value="Genomic_DNA"/>
</dbReference>
<accession>A0A6J4JRL8</accession>
<proteinExistence type="predicted"/>
<protein>
    <recommendedName>
        <fullName evidence="1">HTH marR-type domain-containing protein</fullName>
    </recommendedName>
</protein>
<dbReference type="PROSITE" id="PS50995">
    <property type="entry name" value="HTH_MARR_2"/>
    <property type="match status" value="1"/>
</dbReference>
<dbReference type="SMART" id="SM00347">
    <property type="entry name" value="HTH_MARR"/>
    <property type="match status" value="1"/>
</dbReference>
<dbReference type="Gene3D" id="1.10.10.10">
    <property type="entry name" value="Winged helix-like DNA-binding domain superfamily/Winged helix DNA-binding domain"/>
    <property type="match status" value="1"/>
</dbReference>
<evidence type="ECO:0000313" key="2">
    <source>
        <dbReference type="EMBL" id="CAA9285778.1"/>
    </source>
</evidence>